<keyword evidence="1" id="KW-0812">Transmembrane</keyword>
<keyword evidence="3" id="KW-1185">Reference proteome</keyword>
<evidence type="ECO:0000313" key="2">
    <source>
        <dbReference type="EMBL" id="MDA3613703.1"/>
    </source>
</evidence>
<feature type="transmembrane region" description="Helical" evidence="1">
    <location>
        <begin position="186"/>
        <end position="205"/>
    </location>
</feature>
<comment type="caution">
    <text evidence="2">The sequence shown here is derived from an EMBL/GenBank/DDBJ whole genome shotgun (WGS) entry which is preliminary data.</text>
</comment>
<dbReference type="RefSeq" id="WP_407030031.1">
    <property type="nucleotide sequence ID" value="NZ_JAQGEF010000002.1"/>
</dbReference>
<feature type="transmembrane region" description="Helical" evidence="1">
    <location>
        <begin position="211"/>
        <end position="229"/>
    </location>
</feature>
<protein>
    <submittedName>
        <fullName evidence="2">YoaK family protein</fullName>
    </submittedName>
</protein>
<feature type="transmembrane region" description="Helical" evidence="1">
    <location>
        <begin position="127"/>
        <end position="150"/>
    </location>
</feature>
<dbReference type="Pfam" id="PF06912">
    <property type="entry name" value="DUF1275"/>
    <property type="match status" value="1"/>
</dbReference>
<keyword evidence="1" id="KW-1133">Transmembrane helix</keyword>
<gene>
    <name evidence="2" type="ORF">O3P16_02700</name>
</gene>
<sequence>MLRKYNNSRSLEDNIKLGALTAMVAGLVNVASFLLFFSFTSNVTGYYAIMISELTKANLYQFAIVGLWIFAFFFGSFLSNFIVINYTEKNSYIAHATPIFLEILSLLFIGVYGNYFYTDTLIETEFLILLMLFAMGLQNGLTASISNFAVKTTHLTGATTDLAILLSMFTHKKYKHKKEVINRAKLLIAIFLCYMFGGFVGSVSYKYIGFSVFYIACGLLLLTLTYDLYKIYKVQVGTKNKKDFFDVKKLSECVE</sequence>
<dbReference type="PANTHER" id="PTHR37314:SF4">
    <property type="entry name" value="UPF0700 TRANSMEMBRANE PROTEIN YOAK"/>
    <property type="match status" value="1"/>
</dbReference>
<reference evidence="2 3" key="1">
    <citation type="submission" date="2022-12" db="EMBL/GenBank/DDBJ databases">
        <title>Chitinophagaceae gen. sp. nov., a new member of the family Chitinophagaceae, isolated from soil in a chemical factory.</title>
        <authorList>
            <person name="Ke Z."/>
        </authorList>
    </citation>
    <scope>NUCLEOTIDE SEQUENCE [LARGE SCALE GENOMIC DNA]</scope>
    <source>
        <strain evidence="2 3">LY-5</strain>
    </source>
</reference>
<keyword evidence="1" id="KW-0472">Membrane</keyword>
<dbReference type="PANTHER" id="PTHR37314">
    <property type="entry name" value="SLR0142 PROTEIN"/>
    <property type="match status" value="1"/>
</dbReference>
<evidence type="ECO:0000256" key="1">
    <source>
        <dbReference type="SAM" id="Phobius"/>
    </source>
</evidence>
<feature type="transmembrane region" description="Helical" evidence="1">
    <location>
        <begin position="20"/>
        <end position="39"/>
    </location>
</feature>
<feature type="transmembrane region" description="Helical" evidence="1">
    <location>
        <begin position="96"/>
        <end position="115"/>
    </location>
</feature>
<dbReference type="Proteomes" id="UP001210231">
    <property type="component" value="Unassembled WGS sequence"/>
</dbReference>
<evidence type="ECO:0000313" key="3">
    <source>
        <dbReference type="Proteomes" id="UP001210231"/>
    </source>
</evidence>
<organism evidence="2 3">
    <name type="scientific">Polluticaenibacter yanchengensis</name>
    <dbReference type="NCBI Taxonomy" id="3014562"/>
    <lineage>
        <taxon>Bacteria</taxon>
        <taxon>Pseudomonadati</taxon>
        <taxon>Bacteroidota</taxon>
        <taxon>Chitinophagia</taxon>
        <taxon>Chitinophagales</taxon>
        <taxon>Chitinophagaceae</taxon>
        <taxon>Polluticaenibacter</taxon>
    </lineage>
</organism>
<dbReference type="InterPro" id="IPR010699">
    <property type="entry name" value="DUF1275"/>
</dbReference>
<dbReference type="EMBL" id="JAQGEF010000002">
    <property type="protein sequence ID" value="MDA3613703.1"/>
    <property type="molecule type" value="Genomic_DNA"/>
</dbReference>
<accession>A0ABT4UG05</accession>
<proteinExistence type="predicted"/>
<name>A0ABT4UG05_9BACT</name>
<feature type="transmembrane region" description="Helical" evidence="1">
    <location>
        <begin position="59"/>
        <end position="84"/>
    </location>
</feature>